<keyword evidence="2" id="KW-0812">Transmembrane</keyword>
<dbReference type="KEGG" id="lsd:EMK97_10695"/>
<evidence type="ECO:0000313" key="4">
    <source>
        <dbReference type="Proteomes" id="UP000290244"/>
    </source>
</evidence>
<sequence>MQGIATITSSDLSDISLFAPKRTSEHTESMPFALGINAFSSSDTEKQTASNKQTISLTSQEVTPSDIPKTFIEKDIQLLGEPVNTGDKQAKTFLISIFIHLALLAALILLAKTSQLTMPAKVAEVKAIKSYLYKKPVKKVQPVQAPTEKATESQPTAQTKAAKPLETKPPEPKPVEPQPKAKQTEQAAKVTPQSPAQSTPQTAQELKAAQPKTKSFSAYGQLNKLRNSINQQMLEKDFQEYQAVRSHSKMHAQPFPVPHSEVQLTPEQIKEKNTSNYGGGTITKLDNGLCIIEREQFIGSPVEASTSAFNCGESKFDASFREHMKKVQEKLTPVKPKQ</sequence>
<dbReference type="AlphaFoldDB" id="A0A4P6P3M8"/>
<dbReference type="OrthoDB" id="6224589at2"/>
<accession>A0A4P6P3M8</accession>
<protein>
    <submittedName>
        <fullName evidence="3">Uncharacterized protein</fullName>
    </submittedName>
</protein>
<feature type="region of interest" description="Disordered" evidence="1">
    <location>
        <begin position="142"/>
        <end position="218"/>
    </location>
</feature>
<evidence type="ECO:0000256" key="1">
    <source>
        <dbReference type="SAM" id="MobiDB-lite"/>
    </source>
</evidence>
<name>A0A4P6P3M8_9GAMM</name>
<feature type="transmembrane region" description="Helical" evidence="2">
    <location>
        <begin position="93"/>
        <end position="111"/>
    </location>
</feature>
<keyword evidence="2" id="KW-0472">Membrane</keyword>
<feature type="compositionally biased region" description="Basic and acidic residues" evidence="1">
    <location>
        <begin position="163"/>
        <end position="174"/>
    </location>
</feature>
<dbReference type="EMBL" id="CP034759">
    <property type="protein sequence ID" value="QBG36146.1"/>
    <property type="molecule type" value="Genomic_DNA"/>
</dbReference>
<dbReference type="Proteomes" id="UP000290244">
    <property type="component" value="Chromosome"/>
</dbReference>
<reference evidence="3 4" key="1">
    <citation type="submission" date="2018-12" db="EMBL/GenBank/DDBJ databases">
        <title>Complete genome of Litorilituus sediminis.</title>
        <authorList>
            <person name="Liu A."/>
            <person name="Rong J."/>
        </authorList>
    </citation>
    <scope>NUCLEOTIDE SEQUENCE [LARGE SCALE GENOMIC DNA]</scope>
    <source>
        <strain evidence="3 4">JCM 17549</strain>
    </source>
</reference>
<feature type="compositionally biased region" description="Polar residues" evidence="1">
    <location>
        <begin position="191"/>
        <end position="204"/>
    </location>
</feature>
<keyword evidence="2" id="KW-1133">Transmembrane helix</keyword>
<dbReference type="RefSeq" id="WP_130602016.1">
    <property type="nucleotide sequence ID" value="NZ_CP034759.1"/>
</dbReference>
<organism evidence="3 4">
    <name type="scientific">Litorilituus sediminis</name>
    <dbReference type="NCBI Taxonomy" id="718192"/>
    <lineage>
        <taxon>Bacteria</taxon>
        <taxon>Pseudomonadati</taxon>
        <taxon>Pseudomonadota</taxon>
        <taxon>Gammaproteobacteria</taxon>
        <taxon>Alteromonadales</taxon>
        <taxon>Colwelliaceae</taxon>
        <taxon>Litorilituus</taxon>
    </lineage>
</organism>
<gene>
    <name evidence="3" type="ORF">EMK97_10695</name>
</gene>
<proteinExistence type="predicted"/>
<evidence type="ECO:0000313" key="3">
    <source>
        <dbReference type="EMBL" id="QBG36146.1"/>
    </source>
</evidence>
<evidence type="ECO:0000256" key="2">
    <source>
        <dbReference type="SAM" id="Phobius"/>
    </source>
</evidence>
<keyword evidence="4" id="KW-1185">Reference proteome</keyword>